<protein>
    <submittedName>
        <fullName evidence="1">Uncharacterized protein</fullName>
    </submittedName>
</protein>
<reference evidence="1" key="1">
    <citation type="submission" date="2021-01" db="EMBL/GenBank/DDBJ databases">
        <authorList>
            <consortium name="Genoscope - CEA"/>
            <person name="William W."/>
        </authorList>
    </citation>
    <scope>NUCLEOTIDE SEQUENCE</scope>
</reference>
<sequence length="132" mass="15730">MKQLFWNKLNQNNILEKDNGIIQICQRFGMVKCKLMNLYGQFKRLPYLLLIGFDITNMSQHTRRILINLKVIVVNQDNLSISQQSQESLYKQIKSCQSNYVLRVFESMFYQASFTESLEQNFINQESMEFRV</sequence>
<dbReference type="Proteomes" id="UP000692954">
    <property type="component" value="Unassembled WGS sequence"/>
</dbReference>
<organism evidence="1 2">
    <name type="scientific">Paramecium sonneborni</name>
    <dbReference type="NCBI Taxonomy" id="65129"/>
    <lineage>
        <taxon>Eukaryota</taxon>
        <taxon>Sar</taxon>
        <taxon>Alveolata</taxon>
        <taxon>Ciliophora</taxon>
        <taxon>Intramacronucleata</taxon>
        <taxon>Oligohymenophorea</taxon>
        <taxon>Peniculida</taxon>
        <taxon>Parameciidae</taxon>
        <taxon>Paramecium</taxon>
    </lineage>
</organism>
<evidence type="ECO:0000313" key="2">
    <source>
        <dbReference type="Proteomes" id="UP000692954"/>
    </source>
</evidence>
<name>A0A8S1M7I7_9CILI</name>
<gene>
    <name evidence="1" type="ORF">PSON_ATCC_30995.1.T0290235</name>
</gene>
<evidence type="ECO:0000313" key="1">
    <source>
        <dbReference type="EMBL" id="CAD8072576.1"/>
    </source>
</evidence>
<accession>A0A8S1M7I7</accession>
<dbReference type="EMBL" id="CAJJDN010000029">
    <property type="protein sequence ID" value="CAD8072576.1"/>
    <property type="molecule type" value="Genomic_DNA"/>
</dbReference>
<proteinExistence type="predicted"/>
<comment type="caution">
    <text evidence="1">The sequence shown here is derived from an EMBL/GenBank/DDBJ whole genome shotgun (WGS) entry which is preliminary data.</text>
</comment>
<dbReference type="AlphaFoldDB" id="A0A8S1M7I7"/>
<keyword evidence="2" id="KW-1185">Reference proteome</keyword>